<dbReference type="Proteomes" id="UP000234845">
    <property type="component" value="Unassembled WGS sequence"/>
</dbReference>
<comment type="caution">
    <text evidence="2">The sequence shown here is derived from an EMBL/GenBank/DDBJ whole genome shotgun (WGS) entry which is preliminary data.</text>
</comment>
<evidence type="ECO:0000313" key="3">
    <source>
        <dbReference type="Proteomes" id="UP000234845"/>
    </source>
</evidence>
<feature type="signal peptide" evidence="1">
    <location>
        <begin position="1"/>
        <end position="24"/>
    </location>
</feature>
<dbReference type="AlphaFoldDB" id="A0A2N5Y0R3"/>
<proteinExistence type="predicted"/>
<dbReference type="EMBL" id="PKLZ01000009">
    <property type="protein sequence ID" value="PLW81987.1"/>
    <property type="molecule type" value="Genomic_DNA"/>
</dbReference>
<sequence>MNKLTSKALLTLALGSCLASLAQAGPPLSPAPDIDYKPIPTTGTGLLDIDFRNEDYLKLNIIKVTTEDGELVTDIDCDDNPNDGDPSLLDGLGIGFSGDGSDCDDGIDRGESITVTVDAGDADGQAAFDINGIWLTDFTPDKKGDAGEIDLTGVTASDNRAYRFSAKDIDKSQLATVNPNGDLFVGFGETLRMTAAVISGSSGRFSVAGFAQTPIDIIDGGACPSNPGGNTDACKAELAKNVFLDLEASKDKPGDRGVGGTIFKNGVYVIQDTRGHCKLEPNGEAPRELSIHLNADNYAELKMQPHQCGYPESPGGIPVIYVLDIDGSRLDVAEDTITARFEDDSNDAGTPDIYFCDAPDPAFRPAYGWLPKSAINPTTGRFDEIPVLDAAGEVVRDLQDVTTGPCGSGRGDFSRYSYVVYHWVNRVEAADTTYDAVISDRILQLQAYVDGLFPCVQQGVNQSTLSSDVGRIQKSFAGGRYDQALGYVREMRQDVLDPRLNDEIAADGCFFDLMGESYSYTPDYVVNQTVPANAVGNLLVQLNHLEWMIRTTVLE</sequence>
<protein>
    <submittedName>
        <fullName evidence="2">Uncharacterized protein</fullName>
    </submittedName>
</protein>
<reference evidence="3" key="1">
    <citation type="submission" date="2017-11" db="EMBL/GenBank/DDBJ databases">
        <title>The draft genome sequence of Chromatocurvus sp. F02.</title>
        <authorList>
            <person name="Du Z.-J."/>
            <person name="Chang Y.-Q."/>
        </authorList>
    </citation>
    <scope>NUCLEOTIDE SEQUENCE [LARGE SCALE GENOMIC DNA]</scope>
    <source>
        <strain evidence="3">F02</strain>
    </source>
</reference>
<name>A0A2N5Y0R3_9GAMM</name>
<keyword evidence="1" id="KW-0732">Signal</keyword>
<accession>A0A2N5Y0R3</accession>
<keyword evidence="3" id="KW-1185">Reference proteome</keyword>
<gene>
    <name evidence="2" type="ORF">CWI75_12920</name>
</gene>
<evidence type="ECO:0000256" key="1">
    <source>
        <dbReference type="SAM" id="SignalP"/>
    </source>
</evidence>
<dbReference type="RefSeq" id="WP_101521922.1">
    <property type="nucleotide sequence ID" value="NZ_PKLZ01000009.1"/>
</dbReference>
<feature type="chain" id="PRO_5014704590" evidence="1">
    <location>
        <begin position="25"/>
        <end position="555"/>
    </location>
</feature>
<organism evidence="2 3">
    <name type="scientific">Kineobactrum sediminis</name>
    <dbReference type="NCBI Taxonomy" id="1905677"/>
    <lineage>
        <taxon>Bacteria</taxon>
        <taxon>Pseudomonadati</taxon>
        <taxon>Pseudomonadota</taxon>
        <taxon>Gammaproteobacteria</taxon>
        <taxon>Cellvibrionales</taxon>
        <taxon>Halieaceae</taxon>
        <taxon>Kineobactrum</taxon>
    </lineage>
</organism>
<evidence type="ECO:0000313" key="2">
    <source>
        <dbReference type="EMBL" id="PLW81987.1"/>
    </source>
</evidence>